<dbReference type="EMBL" id="JBHSXN010000002">
    <property type="protein sequence ID" value="MFC6953591.1"/>
    <property type="molecule type" value="Genomic_DNA"/>
</dbReference>
<feature type="transmembrane region" description="Helical" evidence="7">
    <location>
        <begin position="291"/>
        <end position="309"/>
    </location>
</feature>
<dbReference type="PANTHER" id="PTHR43163">
    <property type="entry name" value="DIPEPTIDE TRANSPORT SYSTEM PERMEASE PROTEIN DPPB-RELATED"/>
    <property type="match status" value="1"/>
</dbReference>
<evidence type="ECO:0000256" key="4">
    <source>
        <dbReference type="ARBA" id="ARBA00022692"/>
    </source>
</evidence>
<dbReference type="Pfam" id="PF00528">
    <property type="entry name" value="BPD_transp_1"/>
    <property type="match status" value="1"/>
</dbReference>
<dbReference type="PROSITE" id="PS50928">
    <property type="entry name" value="ABC_TM1"/>
    <property type="match status" value="1"/>
</dbReference>
<keyword evidence="4 7" id="KW-0812">Transmembrane</keyword>
<reference evidence="9 10" key="1">
    <citation type="journal article" date="2019" name="Int. J. Syst. Evol. Microbiol.">
        <title>The Global Catalogue of Microorganisms (GCM) 10K type strain sequencing project: providing services to taxonomists for standard genome sequencing and annotation.</title>
        <authorList>
            <consortium name="The Broad Institute Genomics Platform"/>
            <consortium name="The Broad Institute Genome Sequencing Center for Infectious Disease"/>
            <person name="Wu L."/>
            <person name="Ma J."/>
        </authorList>
    </citation>
    <scope>NUCLEOTIDE SEQUENCE [LARGE SCALE GENOMIC DNA]</scope>
    <source>
        <strain evidence="9 10">GX26</strain>
    </source>
</reference>
<evidence type="ECO:0000256" key="5">
    <source>
        <dbReference type="ARBA" id="ARBA00022989"/>
    </source>
</evidence>
<evidence type="ECO:0000313" key="9">
    <source>
        <dbReference type="EMBL" id="MFC6953591.1"/>
    </source>
</evidence>
<organism evidence="9 10">
    <name type="scientific">Halorubellus litoreus</name>
    <dbReference type="NCBI Taxonomy" id="755308"/>
    <lineage>
        <taxon>Archaea</taxon>
        <taxon>Methanobacteriati</taxon>
        <taxon>Methanobacteriota</taxon>
        <taxon>Stenosarchaea group</taxon>
        <taxon>Halobacteria</taxon>
        <taxon>Halobacteriales</taxon>
        <taxon>Halorubellaceae</taxon>
        <taxon>Halorubellus</taxon>
    </lineage>
</organism>
<dbReference type="SUPFAM" id="SSF161098">
    <property type="entry name" value="MetI-like"/>
    <property type="match status" value="1"/>
</dbReference>
<evidence type="ECO:0000256" key="2">
    <source>
        <dbReference type="ARBA" id="ARBA00022448"/>
    </source>
</evidence>
<dbReference type="InterPro" id="IPR035906">
    <property type="entry name" value="MetI-like_sf"/>
</dbReference>
<keyword evidence="3" id="KW-1003">Cell membrane</keyword>
<accession>A0ABD5VI25</accession>
<evidence type="ECO:0000256" key="1">
    <source>
        <dbReference type="ARBA" id="ARBA00004651"/>
    </source>
</evidence>
<evidence type="ECO:0000313" key="10">
    <source>
        <dbReference type="Proteomes" id="UP001596395"/>
    </source>
</evidence>
<dbReference type="AlphaFoldDB" id="A0ABD5VI25"/>
<feature type="transmembrane region" description="Helical" evidence="7">
    <location>
        <begin position="134"/>
        <end position="155"/>
    </location>
</feature>
<evidence type="ECO:0000256" key="7">
    <source>
        <dbReference type="RuleBase" id="RU363032"/>
    </source>
</evidence>
<keyword evidence="6 7" id="KW-0472">Membrane</keyword>
<comment type="similarity">
    <text evidence="7">Belongs to the binding-protein-dependent transport system permease family.</text>
</comment>
<feature type="transmembrane region" description="Helical" evidence="7">
    <location>
        <begin position="245"/>
        <end position="271"/>
    </location>
</feature>
<dbReference type="PANTHER" id="PTHR43163:SF6">
    <property type="entry name" value="DIPEPTIDE TRANSPORT SYSTEM PERMEASE PROTEIN DPPB-RELATED"/>
    <property type="match status" value="1"/>
</dbReference>
<gene>
    <name evidence="9" type="ORF">ACFQGB_12020</name>
</gene>
<feature type="transmembrane region" description="Helical" evidence="7">
    <location>
        <begin position="101"/>
        <end position="122"/>
    </location>
</feature>
<dbReference type="Proteomes" id="UP001596395">
    <property type="component" value="Unassembled WGS sequence"/>
</dbReference>
<keyword evidence="5 7" id="KW-1133">Transmembrane helix</keyword>
<sequence length="324" mass="34776">MNSRFVARRALFAVLSFYGVVTLVFLVLALGPDPTGTLRVASGDLQTLLAASDGGQSFLSRYAGFLWDVTTLNWGRSTAGFEQGPAVTALLAKHLPYTLTYAIPAVVVGVTGGIALGVFAAVNNGGTVDRAIQSIGYFGFGIPNFFFAEVALFVLETELGLIDFTLGRIDPKFYVVGEAVDIWQPRHLMEFGVIAAILALSLVAGQLRYARSECLEYVSADFVKLARAKGASEFRVMAHVLRNAALPLIAMFLADLVTVLVVHVFVLEFVFNVPGIGQMGIQAVKQRNLPFVIGITMTVAAVGVFANFVQDVGLGYVDPRTDVE</sequence>
<comment type="subcellular location">
    <subcellularLocation>
        <location evidence="1 7">Cell membrane</location>
        <topology evidence="1 7">Multi-pass membrane protein</topology>
    </subcellularLocation>
</comment>
<proteinExistence type="inferred from homology"/>
<dbReference type="GO" id="GO:0005886">
    <property type="term" value="C:plasma membrane"/>
    <property type="evidence" value="ECO:0007669"/>
    <property type="project" value="UniProtKB-SubCell"/>
</dbReference>
<evidence type="ECO:0000256" key="3">
    <source>
        <dbReference type="ARBA" id="ARBA00022475"/>
    </source>
</evidence>
<dbReference type="InterPro" id="IPR000515">
    <property type="entry name" value="MetI-like"/>
</dbReference>
<comment type="caution">
    <text evidence="9">The sequence shown here is derived from an EMBL/GenBank/DDBJ whole genome shotgun (WGS) entry which is preliminary data.</text>
</comment>
<protein>
    <submittedName>
        <fullName evidence="9">ABC transporter permease</fullName>
    </submittedName>
</protein>
<evidence type="ECO:0000256" key="6">
    <source>
        <dbReference type="ARBA" id="ARBA00023136"/>
    </source>
</evidence>
<dbReference type="RefSeq" id="WP_336350548.1">
    <property type="nucleotide sequence ID" value="NZ_JAZAQL010000002.1"/>
</dbReference>
<dbReference type="CDD" id="cd06261">
    <property type="entry name" value="TM_PBP2"/>
    <property type="match status" value="1"/>
</dbReference>
<evidence type="ECO:0000259" key="8">
    <source>
        <dbReference type="PROSITE" id="PS50928"/>
    </source>
</evidence>
<dbReference type="Gene3D" id="1.10.3720.10">
    <property type="entry name" value="MetI-like"/>
    <property type="match status" value="1"/>
</dbReference>
<name>A0ABD5VI25_9EURY</name>
<keyword evidence="10" id="KW-1185">Reference proteome</keyword>
<feature type="transmembrane region" description="Helical" evidence="7">
    <location>
        <begin position="12"/>
        <end position="31"/>
    </location>
</feature>
<keyword evidence="2 7" id="KW-0813">Transport</keyword>
<feature type="domain" description="ABC transmembrane type-1" evidence="8">
    <location>
        <begin position="95"/>
        <end position="310"/>
    </location>
</feature>